<dbReference type="RefSeq" id="WP_111336646.1">
    <property type="nucleotide sequence ID" value="NZ_CP030032.1"/>
</dbReference>
<dbReference type="Pfam" id="PF01713">
    <property type="entry name" value="Smr"/>
    <property type="match status" value="1"/>
</dbReference>
<gene>
    <name evidence="2" type="ORF">DN745_16815</name>
</gene>
<name>A0A2Z4FQH6_9DELT</name>
<dbReference type="SUPFAM" id="SSF160443">
    <property type="entry name" value="SMR domain-like"/>
    <property type="match status" value="1"/>
</dbReference>
<dbReference type="KEGG" id="bsed:DN745_16815"/>
<reference evidence="2 3" key="1">
    <citation type="submission" date="2018-06" db="EMBL/GenBank/DDBJ databases">
        <title>Lujinxingia sediminis gen. nov. sp. nov., a new facultative anaerobic member of the class Deltaproteobacteria, and proposal of Lujinxingaceae fam. nov.</title>
        <authorList>
            <person name="Guo L.-Y."/>
            <person name="Li C.-M."/>
            <person name="Wang S."/>
            <person name="Du Z.-J."/>
        </authorList>
    </citation>
    <scope>NUCLEOTIDE SEQUENCE [LARGE SCALE GENOMIC DNA]</scope>
    <source>
        <strain evidence="2 3">FA350</strain>
    </source>
</reference>
<feature type="region of interest" description="Disordered" evidence="1">
    <location>
        <begin position="239"/>
        <end position="281"/>
    </location>
</feature>
<feature type="compositionally biased region" description="Basic and acidic residues" evidence="1">
    <location>
        <begin position="73"/>
        <end position="88"/>
    </location>
</feature>
<dbReference type="PANTHER" id="PTHR35562:SF2">
    <property type="entry name" value="DNA ENDONUCLEASE SMRA-RELATED"/>
    <property type="match status" value="1"/>
</dbReference>
<feature type="compositionally biased region" description="Basic and acidic residues" evidence="1">
    <location>
        <begin position="239"/>
        <end position="255"/>
    </location>
</feature>
<evidence type="ECO:0000313" key="2">
    <source>
        <dbReference type="EMBL" id="AWV90894.1"/>
    </source>
</evidence>
<dbReference type="SMART" id="SM00463">
    <property type="entry name" value="SMR"/>
    <property type="match status" value="1"/>
</dbReference>
<protein>
    <submittedName>
        <fullName evidence="2">Uncharacterized protein</fullName>
    </submittedName>
</protein>
<dbReference type="PROSITE" id="PS50828">
    <property type="entry name" value="SMR"/>
    <property type="match status" value="1"/>
</dbReference>
<sequence>MSKKKSDKSPFAGLLAEKLKALDLDLKESPPEADKPAAHSDKHREKRAAERDAYFDSIAPDPDDTPPLSDAELFEKSIREMAPEDVYRKKSAPAHTLASKLGAARGARYDATDASNRQAPKDAAPTDTPAEDAQPEATRPLTDAELFKMSVQGIAPEDIYRGKFAGEGPKLPPPQEDRAPAPTPTKPAGKLTKRQRRQAEEDARLAEEYAREAVGQAREMRLFEKTVGKVDKVMRSDKYRLPSEPDPVKDAERRTAPAVYSSESPESLITPPLPKSGEGLHKVGAFDPAQRDLYDRYKKRSRQHEVPELNVRGDVVEDALRQVELFVHLQCKEKRRFVRIIHGRGLQSDGLPVLKPAILHWLEGPGFRYVRGYVPERNSAGDYGSLIVELEREA</sequence>
<feature type="compositionally biased region" description="Basic and acidic residues" evidence="1">
    <location>
        <begin position="23"/>
        <end position="54"/>
    </location>
</feature>
<dbReference type="EMBL" id="CP030032">
    <property type="protein sequence ID" value="AWV90894.1"/>
    <property type="molecule type" value="Genomic_DNA"/>
</dbReference>
<evidence type="ECO:0000313" key="3">
    <source>
        <dbReference type="Proteomes" id="UP000249799"/>
    </source>
</evidence>
<organism evidence="2 3">
    <name type="scientific">Bradymonas sediminis</name>
    <dbReference type="NCBI Taxonomy" id="1548548"/>
    <lineage>
        <taxon>Bacteria</taxon>
        <taxon>Deltaproteobacteria</taxon>
        <taxon>Bradymonadales</taxon>
        <taxon>Bradymonadaceae</taxon>
        <taxon>Bradymonas</taxon>
    </lineage>
</organism>
<dbReference type="AlphaFoldDB" id="A0A2Z4FQH6"/>
<keyword evidence="3" id="KW-1185">Reference proteome</keyword>
<evidence type="ECO:0000256" key="1">
    <source>
        <dbReference type="SAM" id="MobiDB-lite"/>
    </source>
</evidence>
<dbReference type="Gene3D" id="3.30.1370.110">
    <property type="match status" value="1"/>
</dbReference>
<proteinExistence type="predicted"/>
<dbReference type="Proteomes" id="UP000249799">
    <property type="component" value="Chromosome"/>
</dbReference>
<dbReference type="InterPro" id="IPR002625">
    <property type="entry name" value="Smr_dom"/>
</dbReference>
<dbReference type="PANTHER" id="PTHR35562">
    <property type="entry name" value="DNA ENDONUCLEASE SMRA-RELATED"/>
    <property type="match status" value="1"/>
</dbReference>
<accession>A0A2Z4FQH6</accession>
<dbReference type="OrthoDB" id="9808881at2"/>
<feature type="region of interest" description="Disordered" evidence="1">
    <location>
        <begin position="23"/>
        <end position="205"/>
    </location>
</feature>
<dbReference type="InterPro" id="IPR036063">
    <property type="entry name" value="Smr_dom_sf"/>
</dbReference>